<dbReference type="Pfam" id="PF17227">
    <property type="entry name" value="DUF5302"/>
    <property type="match status" value="1"/>
</dbReference>
<accession>A0AAU7JRA0</accession>
<gene>
    <name evidence="2" type="ORF">ABEG17_15485</name>
</gene>
<proteinExistence type="predicted"/>
<feature type="region of interest" description="Disordered" evidence="1">
    <location>
        <begin position="1"/>
        <end position="68"/>
    </location>
</feature>
<organism evidence="2">
    <name type="scientific">Pedococcus sp. KACC 23699</name>
    <dbReference type="NCBI Taxonomy" id="3149228"/>
    <lineage>
        <taxon>Bacteria</taxon>
        <taxon>Bacillati</taxon>
        <taxon>Actinomycetota</taxon>
        <taxon>Actinomycetes</taxon>
        <taxon>Micrococcales</taxon>
        <taxon>Intrasporangiaceae</taxon>
        <taxon>Pedococcus</taxon>
    </lineage>
</organism>
<evidence type="ECO:0000256" key="1">
    <source>
        <dbReference type="SAM" id="MobiDB-lite"/>
    </source>
</evidence>
<feature type="compositionally biased region" description="Basic and acidic residues" evidence="1">
    <location>
        <begin position="17"/>
        <end position="49"/>
    </location>
</feature>
<name>A0AAU7JRA0_9MICO</name>
<protein>
    <submittedName>
        <fullName evidence="2">DUF5302 domain-containing protein</fullName>
    </submittedName>
</protein>
<dbReference type="EMBL" id="CP157483">
    <property type="protein sequence ID" value="XBO42958.1"/>
    <property type="molecule type" value="Genomic_DNA"/>
</dbReference>
<dbReference type="AlphaFoldDB" id="A0AAU7JRA0"/>
<dbReference type="InterPro" id="IPR035172">
    <property type="entry name" value="DUF5302"/>
</dbReference>
<dbReference type="RefSeq" id="WP_406830382.1">
    <property type="nucleotide sequence ID" value="NZ_CP157483.1"/>
</dbReference>
<evidence type="ECO:0000313" key="2">
    <source>
        <dbReference type="EMBL" id="XBO42958.1"/>
    </source>
</evidence>
<reference evidence="2" key="1">
    <citation type="submission" date="2024-05" db="EMBL/GenBank/DDBJ databases">
        <authorList>
            <person name="Kim S."/>
            <person name="Heo J."/>
            <person name="Choi H."/>
            <person name="Choi Y."/>
            <person name="Kwon S.-W."/>
            <person name="Kim Y."/>
        </authorList>
    </citation>
    <scope>NUCLEOTIDE SEQUENCE</scope>
    <source>
        <strain evidence="2">KACC 23699</strain>
    </source>
</reference>
<sequence>MAKAEGGKSTGGTGPSEDMKRKFREALDKKQSHAGRDVSDDSEHGKVDHAQGAATSATQQMFRRKSGG</sequence>